<accession>A0A061F910</accession>
<evidence type="ECO:0000313" key="2">
    <source>
        <dbReference type="EMBL" id="EOY13531.1"/>
    </source>
</evidence>
<feature type="signal peptide" evidence="1">
    <location>
        <begin position="1"/>
        <end position="23"/>
    </location>
</feature>
<evidence type="ECO:0000313" key="3">
    <source>
        <dbReference type="Proteomes" id="UP000026915"/>
    </source>
</evidence>
<keyword evidence="1" id="KW-0732">Signal</keyword>
<dbReference type="Proteomes" id="UP000026915">
    <property type="component" value="Chromosome 7"/>
</dbReference>
<keyword evidence="3" id="KW-1185">Reference proteome</keyword>
<gene>
    <name evidence="2" type="ORF">TCM_032133</name>
</gene>
<organism evidence="2 3">
    <name type="scientific">Theobroma cacao</name>
    <name type="common">Cacao</name>
    <name type="synonym">Cocoa</name>
    <dbReference type="NCBI Taxonomy" id="3641"/>
    <lineage>
        <taxon>Eukaryota</taxon>
        <taxon>Viridiplantae</taxon>
        <taxon>Streptophyta</taxon>
        <taxon>Embryophyta</taxon>
        <taxon>Tracheophyta</taxon>
        <taxon>Spermatophyta</taxon>
        <taxon>Magnoliopsida</taxon>
        <taxon>eudicotyledons</taxon>
        <taxon>Gunneridae</taxon>
        <taxon>Pentapetalae</taxon>
        <taxon>rosids</taxon>
        <taxon>malvids</taxon>
        <taxon>Malvales</taxon>
        <taxon>Malvaceae</taxon>
        <taxon>Byttnerioideae</taxon>
        <taxon>Theobroma</taxon>
    </lineage>
</organism>
<name>A0A061F910_THECC</name>
<dbReference type="InParanoid" id="A0A061F910"/>
<protein>
    <recommendedName>
        <fullName evidence="4">Secreted protein</fullName>
    </recommendedName>
</protein>
<evidence type="ECO:0000256" key="1">
    <source>
        <dbReference type="SAM" id="SignalP"/>
    </source>
</evidence>
<reference evidence="2 3" key="1">
    <citation type="journal article" date="2013" name="Genome Biol.">
        <title>The genome sequence of the most widely cultivated cacao type and its use to identify candidate genes regulating pod color.</title>
        <authorList>
            <person name="Motamayor J.C."/>
            <person name="Mockaitis K."/>
            <person name="Schmutz J."/>
            <person name="Haiminen N."/>
            <person name="Iii D.L."/>
            <person name="Cornejo O."/>
            <person name="Findley S.D."/>
            <person name="Zheng P."/>
            <person name="Utro F."/>
            <person name="Royaert S."/>
            <person name="Saski C."/>
            <person name="Jenkins J."/>
            <person name="Podicheti R."/>
            <person name="Zhao M."/>
            <person name="Scheffler B.E."/>
            <person name="Stack J.C."/>
            <person name="Feltus F.A."/>
            <person name="Mustiga G.M."/>
            <person name="Amores F."/>
            <person name="Phillips W."/>
            <person name="Marelli J.P."/>
            <person name="May G.D."/>
            <person name="Shapiro H."/>
            <person name="Ma J."/>
            <person name="Bustamante C.D."/>
            <person name="Schnell R.J."/>
            <person name="Main D."/>
            <person name="Gilbert D."/>
            <person name="Parida L."/>
            <person name="Kuhn D.N."/>
        </authorList>
    </citation>
    <scope>NUCLEOTIDE SEQUENCE [LARGE SCALE GENOMIC DNA]</scope>
    <source>
        <strain evidence="3">cv. Matina 1-6</strain>
    </source>
</reference>
<dbReference type="HOGENOM" id="CLU_2563040_0_0_1"/>
<sequence>MLVKRPFSFQLHLVFSLVSPAAAWLALCTDIKVSQELCSFLTFSLAMINLSHPQLGSGKFVLCLISSPPFLSNLGCFSLTQD</sequence>
<proteinExistence type="predicted"/>
<evidence type="ECO:0008006" key="4">
    <source>
        <dbReference type="Google" id="ProtNLM"/>
    </source>
</evidence>
<dbReference type="EMBL" id="CM001885">
    <property type="protein sequence ID" value="EOY13531.1"/>
    <property type="molecule type" value="Genomic_DNA"/>
</dbReference>
<dbReference type="Gramene" id="EOY13531">
    <property type="protein sequence ID" value="EOY13531"/>
    <property type="gene ID" value="TCM_032133"/>
</dbReference>
<dbReference type="AlphaFoldDB" id="A0A061F910"/>
<feature type="chain" id="PRO_5001601771" description="Secreted protein" evidence="1">
    <location>
        <begin position="24"/>
        <end position="82"/>
    </location>
</feature>